<name>A0A239ZF93_9STAP</name>
<dbReference type="PIRSF" id="PIRSF006639">
    <property type="entry name" value="UCP006639_pph"/>
    <property type="match status" value="1"/>
</dbReference>
<dbReference type="Gene3D" id="1.10.287.1080">
    <property type="entry name" value="MazG-like"/>
    <property type="match status" value="1"/>
</dbReference>
<dbReference type="PANTHER" id="PTHR46523">
    <property type="entry name" value="DCTP PYROPHOSPHATASE 1"/>
    <property type="match status" value="1"/>
</dbReference>
<reference evidence="2 3" key="1">
    <citation type="submission" date="2017-06" db="EMBL/GenBank/DDBJ databases">
        <authorList>
            <consortium name="Pathogen Informatics"/>
        </authorList>
    </citation>
    <scope>NUCLEOTIDE SEQUENCE [LARGE SCALE GENOMIC DNA]</scope>
    <source>
        <strain evidence="2 3">NCTC13839</strain>
    </source>
</reference>
<dbReference type="AlphaFoldDB" id="A0A239ZF93"/>
<dbReference type="RefSeq" id="WP_095088178.1">
    <property type="nucleotide sequence ID" value="NZ_BMDM01000005.1"/>
</dbReference>
<evidence type="ECO:0000313" key="2">
    <source>
        <dbReference type="EMBL" id="SNV69530.1"/>
    </source>
</evidence>
<keyword evidence="3" id="KW-1185">Reference proteome</keyword>
<accession>A0A239ZF93</accession>
<dbReference type="CDD" id="cd11541">
    <property type="entry name" value="NTP-PPase_u4"/>
    <property type="match status" value="1"/>
</dbReference>
<dbReference type="InterPro" id="IPR004518">
    <property type="entry name" value="MazG-like_dom"/>
</dbReference>
<organism evidence="2 3">
    <name type="scientific">Mammaliicoccus stepanovicii</name>
    <dbReference type="NCBI Taxonomy" id="643214"/>
    <lineage>
        <taxon>Bacteria</taxon>
        <taxon>Bacillati</taxon>
        <taxon>Bacillota</taxon>
        <taxon>Bacilli</taxon>
        <taxon>Bacillales</taxon>
        <taxon>Staphylococcaceae</taxon>
        <taxon>Mammaliicoccus</taxon>
    </lineage>
</organism>
<dbReference type="Proteomes" id="UP000242084">
    <property type="component" value="Chromosome 1"/>
</dbReference>
<evidence type="ECO:0000313" key="3">
    <source>
        <dbReference type="Proteomes" id="UP000242084"/>
    </source>
</evidence>
<dbReference type="PANTHER" id="PTHR46523:SF1">
    <property type="entry name" value="DCTP PYROPHOSPHATASE 1"/>
    <property type="match status" value="1"/>
</dbReference>
<proteinExistence type="predicted"/>
<dbReference type="EMBL" id="LT906462">
    <property type="protein sequence ID" value="SNV69530.1"/>
    <property type="molecule type" value="Genomic_DNA"/>
</dbReference>
<dbReference type="Pfam" id="PF03819">
    <property type="entry name" value="MazG"/>
    <property type="match status" value="1"/>
</dbReference>
<protein>
    <submittedName>
        <fullName evidence="2">Hypothetical phage-related protein</fullName>
    </submittedName>
</protein>
<evidence type="ECO:0000259" key="1">
    <source>
        <dbReference type="Pfam" id="PF03819"/>
    </source>
</evidence>
<dbReference type="OrthoDB" id="350573at2"/>
<sequence>MELNEYQQLARRTMGPINDEPIQSLINGALGLTGESGEVADIVKKHVFQGHDLNKEDLIDELGDVMWYIASCASALDINLEDVGFRNIEKLQKRYPDGFKEEDSKNRKD</sequence>
<feature type="domain" description="NTP pyrophosphohydrolase MazG-like" evidence="1">
    <location>
        <begin position="30"/>
        <end position="99"/>
    </location>
</feature>
<dbReference type="SUPFAM" id="SSF101386">
    <property type="entry name" value="all-alpha NTP pyrophosphatases"/>
    <property type="match status" value="1"/>
</dbReference>
<dbReference type="KEGG" id="sste:SAMEA4384403_1465"/>
<dbReference type="InterPro" id="IPR011379">
    <property type="entry name" value="MazG-related_GP37"/>
</dbReference>
<gene>
    <name evidence="2" type="ORF">SAMEA4384403_01465</name>
</gene>
<dbReference type="InterPro" id="IPR052555">
    <property type="entry name" value="dCTP_Pyrophosphatase"/>
</dbReference>